<evidence type="ECO:0000313" key="5">
    <source>
        <dbReference type="Proteomes" id="UP001362999"/>
    </source>
</evidence>
<evidence type="ECO:0000256" key="2">
    <source>
        <dbReference type="ARBA" id="ARBA00010790"/>
    </source>
</evidence>
<dbReference type="InterPro" id="IPR007867">
    <property type="entry name" value="GMC_OxRtase_C"/>
</dbReference>
<dbReference type="Pfam" id="PF05199">
    <property type="entry name" value="GMC_oxred_C"/>
    <property type="match status" value="1"/>
</dbReference>
<dbReference type="PANTHER" id="PTHR11552">
    <property type="entry name" value="GLUCOSE-METHANOL-CHOLINE GMC OXIDOREDUCTASE"/>
    <property type="match status" value="1"/>
</dbReference>
<dbReference type="Proteomes" id="UP001362999">
    <property type="component" value="Unassembled WGS sequence"/>
</dbReference>
<evidence type="ECO:0000256" key="1">
    <source>
        <dbReference type="ARBA" id="ARBA00001974"/>
    </source>
</evidence>
<comment type="similarity">
    <text evidence="2">Belongs to the GMC oxidoreductase family.</text>
</comment>
<dbReference type="GO" id="GO:0050660">
    <property type="term" value="F:flavin adenine dinucleotide binding"/>
    <property type="evidence" value="ECO:0007669"/>
    <property type="project" value="InterPro"/>
</dbReference>
<organism evidence="4 5">
    <name type="scientific">Favolaschia claudopus</name>
    <dbReference type="NCBI Taxonomy" id="2862362"/>
    <lineage>
        <taxon>Eukaryota</taxon>
        <taxon>Fungi</taxon>
        <taxon>Dikarya</taxon>
        <taxon>Basidiomycota</taxon>
        <taxon>Agaricomycotina</taxon>
        <taxon>Agaricomycetes</taxon>
        <taxon>Agaricomycetidae</taxon>
        <taxon>Agaricales</taxon>
        <taxon>Marasmiineae</taxon>
        <taxon>Mycenaceae</taxon>
        <taxon>Favolaschia</taxon>
    </lineage>
</organism>
<dbReference type="InterPro" id="IPR036188">
    <property type="entry name" value="FAD/NAD-bd_sf"/>
</dbReference>
<keyword evidence="5" id="KW-1185">Reference proteome</keyword>
<evidence type="ECO:0000313" key="4">
    <source>
        <dbReference type="EMBL" id="KAK7031873.1"/>
    </source>
</evidence>
<comment type="cofactor">
    <cofactor evidence="1">
        <name>FAD</name>
        <dbReference type="ChEBI" id="CHEBI:57692"/>
    </cofactor>
</comment>
<accession>A0AAW0C0B8</accession>
<reference evidence="4 5" key="1">
    <citation type="journal article" date="2024" name="J Genomics">
        <title>Draft genome sequencing and assembly of Favolaschia claudopus CIRM-BRFM 2984 isolated from oak limbs.</title>
        <authorList>
            <person name="Navarro D."/>
            <person name="Drula E."/>
            <person name="Chaduli D."/>
            <person name="Cazenave R."/>
            <person name="Ahrendt S."/>
            <person name="Wang J."/>
            <person name="Lipzen A."/>
            <person name="Daum C."/>
            <person name="Barry K."/>
            <person name="Grigoriev I.V."/>
            <person name="Favel A."/>
            <person name="Rosso M.N."/>
            <person name="Martin F."/>
        </authorList>
    </citation>
    <scope>NUCLEOTIDE SEQUENCE [LARGE SCALE GENOMIC DNA]</scope>
    <source>
        <strain evidence="4 5">CIRM-BRFM 2984</strain>
    </source>
</reference>
<evidence type="ECO:0000259" key="3">
    <source>
        <dbReference type="Pfam" id="PF05199"/>
    </source>
</evidence>
<dbReference type="EMBL" id="JAWWNJ010000024">
    <property type="protein sequence ID" value="KAK7031873.1"/>
    <property type="molecule type" value="Genomic_DNA"/>
</dbReference>
<dbReference type="InterPro" id="IPR012132">
    <property type="entry name" value="GMC_OxRdtase"/>
</dbReference>
<dbReference type="GO" id="GO:0016614">
    <property type="term" value="F:oxidoreductase activity, acting on CH-OH group of donors"/>
    <property type="evidence" value="ECO:0007669"/>
    <property type="project" value="InterPro"/>
</dbReference>
<comment type="caution">
    <text evidence="4">The sequence shown here is derived from an EMBL/GenBank/DDBJ whole genome shotgun (WGS) entry which is preliminary data.</text>
</comment>
<dbReference type="AlphaFoldDB" id="A0AAW0C0B8"/>
<name>A0AAW0C0B8_9AGAR</name>
<dbReference type="PANTHER" id="PTHR11552:SF213">
    <property type="entry name" value="DEHYDROGENASE, PUTATIVE-RELATED"/>
    <property type="match status" value="1"/>
</dbReference>
<dbReference type="SUPFAM" id="SSF51905">
    <property type="entry name" value="FAD/NAD(P)-binding domain"/>
    <property type="match status" value="1"/>
</dbReference>
<sequence>MAAIGPDDDPHAVLDGDSNVRGVKGLRVVNTSAWPGILGYFPASPMYMVTEKAAGVILRDAKLN</sequence>
<gene>
    <name evidence="4" type="ORF">R3P38DRAFT_3187596</name>
</gene>
<dbReference type="Gene3D" id="3.50.50.60">
    <property type="entry name" value="FAD/NAD(P)-binding domain"/>
    <property type="match status" value="1"/>
</dbReference>
<protein>
    <recommendedName>
        <fullName evidence="3">Glucose-methanol-choline oxidoreductase C-terminal domain-containing protein</fullName>
    </recommendedName>
</protein>
<feature type="domain" description="Glucose-methanol-choline oxidoreductase C-terminal" evidence="3">
    <location>
        <begin position="2"/>
        <end position="49"/>
    </location>
</feature>
<proteinExistence type="inferred from homology"/>